<sequence>MVNGRGLKMFANSSSSAYINSGIIVEHVPVTIAQH</sequence>
<evidence type="ECO:0000313" key="5">
    <source>
        <dbReference type="Proteomes" id="UP000054805"/>
    </source>
</evidence>
<evidence type="ECO:0000313" key="2">
    <source>
        <dbReference type="EMBL" id="KRY96391.1"/>
    </source>
</evidence>
<reference evidence="4 5" key="1">
    <citation type="submission" date="2015-01" db="EMBL/GenBank/DDBJ databases">
        <title>Evolution of Trichinella species and genotypes.</title>
        <authorList>
            <person name="Korhonen P.K."/>
            <person name="Edoardo P."/>
            <person name="Giuseppe L.R."/>
            <person name="Gasser R.B."/>
        </authorList>
    </citation>
    <scope>NUCLEOTIDE SEQUENCE [LARGE SCALE GENOMIC DNA]</scope>
    <source>
        <strain evidence="1">ISS13</strain>
        <strain evidence="3">ISS176</strain>
        <strain evidence="2">ISS588</strain>
    </source>
</reference>
<organism evidence="1 4">
    <name type="scientific">Trichinella pseudospiralis</name>
    <name type="common">Parasitic roundworm</name>
    <dbReference type="NCBI Taxonomy" id="6337"/>
    <lineage>
        <taxon>Eukaryota</taxon>
        <taxon>Metazoa</taxon>
        <taxon>Ecdysozoa</taxon>
        <taxon>Nematoda</taxon>
        <taxon>Enoplea</taxon>
        <taxon>Dorylaimia</taxon>
        <taxon>Trichinellida</taxon>
        <taxon>Trichinellidae</taxon>
        <taxon>Trichinella</taxon>
    </lineage>
</organism>
<dbReference type="AlphaFoldDB" id="A0A0V1E9E6"/>
<evidence type="ECO:0000313" key="3">
    <source>
        <dbReference type="EMBL" id="KRZ23665.1"/>
    </source>
</evidence>
<dbReference type="EMBL" id="JYDS01003227">
    <property type="protein sequence ID" value="KRY96391.1"/>
    <property type="molecule type" value="Genomic_DNA"/>
</dbReference>
<dbReference type="Proteomes" id="UP000054805">
    <property type="component" value="Unassembled WGS sequence"/>
</dbReference>
<dbReference type="EMBL" id="JYDV01000247">
    <property type="protein sequence ID" value="KRZ23665.1"/>
    <property type="molecule type" value="Genomic_DNA"/>
</dbReference>
<proteinExistence type="predicted"/>
<accession>A0A0V1E9E6</accession>
<comment type="caution">
    <text evidence="1">The sequence shown here is derived from an EMBL/GenBank/DDBJ whole genome shotgun (WGS) entry which is preliminary data.</text>
</comment>
<evidence type="ECO:0000313" key="1">
    <source>
        <dbReference type="EMBL" id="KRY70469.1"/>
    </source>
</evidence>
<dbReference type="Proteomes" id="UP000054826">
    <property type="component" value="Unassembled WGS sequence"/>
</dbReference>
<name>A0A0V1E9E6_TRIPS</name>
<dbReference type="Proteomes" id="UP000054632">
    <property type="component" value="Unassembled WGS sequence"/>
</dbReference>
<gene>
    <name evidence="1" type="ORF">T4A_1820</name>
    <name evidence="2" type="ORF">T4B_8582</name>
    <name evidence="3" type="ORF">T4C_7154</name>
</gene>
<evidence type="ECO:0000313" key="4">
    <source>
        <dbReference type="Proteomes" id="UP000054632"/>
    </source>
</evidence>
<protein>
    <submittedName>
        <fullName evidence="1">Uncharacterized protein</fullName>
    </submittedName>
</protein>
<keyword evidence="5" id="KW-1185">Reference proteome</keyword>
<dbReference type="EMBL" id="JYDR01000073">
    <property type="protein sequence ID" value="KRY70469.1"/>
    <property type="molecule type" value="Genomic_DNA"/>
</dbReference>